<reference evidence="3" key="1">
    <citation type="submission" date="2016-10" db="EMBL/GenBank/DDBJ databases">
        <authorList>
            <person name="Varghese N."/>
            <person name="Submissions S."/>
        </authorList>
    </citation>
    <scope>NUCLEOTIDE SEQUENCE [LARGE SCALE GENOMIC DNA]</scope>
    <source>
        <strain evidence="3">DSM 45962</strain>
    </source>
</reference>
<feature type="region of interest" description="Disordered" evidence="1">
    <location>
        <begin position="185"/>
        <end position="208"/>
    </location>
</feature>
<feature type="region of interest" description="Disordered" evidence="1">
    <location>
        <begin position="11"/>
        <end position="47"/>
    </location>
</feature>
<gene>
    <name evidence="2" type="ORF">SAMN05661030_1244</name>
</gene>
<name>A0A1I1JZT5_9ACTN</name>
<organism evidence="2 3">
    <name type="scientific">Klenkia taihuensis</name>
    <dbReference type="NCBI Taxonomy" id="1225127"/>
    <lineage>
        <taxon>Bacteria</taxon>
        <taxon>Bacillati</taxon>
        <taxon>Actinomycetota</taxon>
        <taxon>Actinomycetes</taxon>
        <taxon>Geodermatophilales</taxon>
        <taxon>Geodermatophilaceae</taxon>
        <taxon>Klenkia</taxon>
    </lineage>
</organism>
<keyword evidence="3" id="KW-1185">Reference proteome</keyword>
<dbReference type="Proteomes" id="UP000199022">
    <property type="component" value="Unassembled WGS sequence"/>
</dbReference>
<feature type="compositionally biased region" description="Low complexity" evidence="1">
    <location>
        <begin position="15"/>
        <end position="47"/>
    </location>
</feature>
<sequence>MAATALLVGKDTGDDAAPSAGATAATTTSTGGSTGAPSTTAPAPLTAAAPGDLAATDLAPGPDGFTATASFGGVVLEPRAVGVTVAYPVVRVSSDGDRTLAHVEFAVWNCLADAPPADPATADCRRGLTEYADLPSPDLEATRTGDDGVRLRGSFPTYTRPNGSPPAATGRSYALEVELQDRRGTVSGTLRLGDGEASAAAGGTFTGQ</sequence>
<evidence type="ECO:0000313" key="3">
    <source>
        <dbReference type="Proteomes" id="UP000199022"/>
    </source>
</evidence>
<accession>A0A1I1JZT5</accession>
<protein>
    <submittedName>
        <fullName evidence="2">Uncharacterized protein</fullName>
    </submittedName>
</protein>
<dbReference type="RefSeq" id="WP_165628843.1">
    <property type="nucleotide sequence ID" value="NZ_BNAC01000003.1"/>
</dbReference>
<feature type="compositionally biased region" description="Basic and acidic residues" evidence="1">
    <location>
        <begin position="140"/>
        <end position="150"/>
    </location>
</feature>
<feature type="region of interest" description="Disordered" evidence="1">
    <location>
        <begin position="135"/>
        <end position="169"/>
    </location>
</feature>
<dbReference type="EMBL" id="FOMD01000001">
    <property type="protein sequence ID" value="SFC54016.1"/>
    <property type="molecule type" value="Genomic_DNA"/>
</dbReference>
<evidence type="ECO:0000313" key="2">
    <source>
        <dbReference type="EMBL" id="SFC54016.1"/>
    </source>
</evidence>
<proteinExistence type="predicted"/>
<dbReference type="AlphaFoldDB" id="A0A1I1JZT5"/>
<evidence type="ECO:0000256" key="1">
    <source>
        <dbReference type="SAM" id="MobiDB-lite"/>
    </source>
</evidence>